<dbReference type="CDD" id="cd06223">
    <property type="entry name" value="PRTases_typeI"/>
    <property type="match status" value="1"/>
</dbReference>
<reference evidence="4" key="1">
    <citation type="submission" date="2017-09" db="EMBL/GenBank/DDBJ databases">
        <title>Depth-based differentiation of microbial function through sediment-hosted aquifers and enrichment of novel symbionts in the deep terrestrial subsurface.</title>
        <authorList>
            <person name="Probst A.J."/>
            <person name="Ladd B."/>
            <person name="Jarett J.K."/>
            <person name="Geller-Mcgrath D.E."/>
            <person name="Sieber C.M.K."/>
            <person name="Emerson J.B."/>
            <person name="Anantharaman K."/>
            <person name="Thomas B.C."/>
            <person name="Malmstrom R."/>
            <person name="Stieglmeier M."/>
            <person name="Klingl A."/>
            <person name="Woyke T."/>
            <person name="Ryan C.M."/>
            <person name="Banfield J.F."/>
        </authorList>
    </citation>
    <scope>NUCLEOTIDE SEQUENCE [LARGE SCALE GENOMIC DNA]</scope>
</reference>
<proteinExistence type="inferred from homology"/>
<dbReference type="EMBL" id="PEWZ01000086">
    <property type="protein sequence ID" value="PIU34875.1"/>
    <property type="molecule type" value="Genomic_DNA"/>
</dbReference>
<dbReference type="SUPFAM" id="SSF53271">
    <property type="entry name" value="PRTase-like"/>
    <property type="match status" value="1"/>
</dbReference>
<dbReference type="InterPro" id="IPR051910">
    <property type="entry name" value="ComF/GntX_DNA_util-trans"/>
</dbReference>
<evidence type="ECO:0000313" key="4">
    <source>
        <dbReference type="Proteomes" id="UP000229502"/>
    </source>
</evidence>
<feature type="non-terminal residue" evidence="3">
    <location>
        <position position="1"/>
    </location>
</feature>
<comment type="caution">
    <text evidence="3">The sequence shown here is derived from an EMBL/GenBank/DDBJ whole genome shotgun (WGS) entry which is preliminary data.</text>
</comment>
<evidence type="ECO:0000256" key="1">
    <source>
        <dbReference type="ARBA" id="ARBA00008007"/>
    </source>
</evidence>
<dbReference type="InterPro" id="IPR000836">
    <property type="entry name" value="PRTase_dom"/>
</dbReference>
<dbReference type="Proteomes" id="UP000229502">
    <property type="component" value="Unassembled WGS sequence"/>
</dbReference>
<sequence>RGFNQSSLFGKRLASCFSLSFSDKIFVRSRSVPSQTKLTQKEREENVKGIFKVGATAPGSLPNVLLVDDVWTTGATMKEATITLKSAGVKRVWGLTVAR</sequence>
<gene>
    <name evidence="3" type="ORF">COT03_01745</name>
</gene>
<evidence type="ECO:0000259" key="2">
    <source>
        <dbReference type="Pfam" id="PF00156"/>
    </source>
</evidence>
<name>A0A2M6YR80_9BACT</name>
<comment type="similarity">
    <text evidence="1">Belongs to the ComF/GntX family.</text>
</comment>
<dbReference type="Gene3D" id="3.40.50.2020">
    <property type="match status" value="1"/>
</dbReference>
<evidence type="ECO:0000313" key="3">
    <source>
        <dbReference type="EMBL" id="PIU34875.1"/>
    </source>
</evidence>
<dbReference type="PANTHER" id="PTHR47505">
    <property type="entry name" value="DNA UTILIZATION PROTEIN YHGH"/>
    <property type="match status" value="1"/>
</dbReference>
<organism evidence="3 4">
    <name type="scientific">Candidatus Shapirobacteria bacterium CG07_land_8_20_14_0_80_39_18</name>
    <dbReference type="NCBI Taxonomy" id="1974882"/>
    <lineage>
        <taxon>Bacteria</taxon>
        <taxon>Candidatus Shapironibacteriota</taxon>
    </lineage>
</organism>
<protein>
    <submittedName>
        <fullName evidence="3">ComF family protein</fullName>
    </submittedName>
</protein>
<feature type="domain" description="Phosphoribosyltransferase" evidence="2">
    <location>
        <begin position="9"/>
        <end position="92"/>
    </location>
</feature>
<dbReference type="Pfam" id="PF00156">
    <property type="entry name" value="Pribosyltran"/>
    <property type="match status" value="1"/>
</dbReference>
<accession>A0A2M6YR80</accession>
<dbReference type="PANTHER" id="PTHR47505:SF1">
    <property type="entry name" value="DNA UTILIZATION PROTEIN YHGH"/>
    <property type="match status" value="1"/>
</dbReference>
<dbReference type="AlphaFoldDB" id="A0A2M6YR80"/>
<dbReference type="InterPro" id="IPR029057">
    <property type="entry name" value="PRTase-like"/>
</dbReference>